<evidence type="ECO:0000256" key="5">
    <source>
        <dbReference type="ARBA" id="ARBA00022574"/>
    </source>
</evidence>
<dbReference type="PROSITE" id="PS50294">
    <property type="entry name" value="WD_REPEATS_REGION"/>
    <property type="match status" value="1"/>
</dbReference>
<dbReference type="SMART" id="SM00320">
    <property type="entry name" value="WD40"/>
    <property type="match status" value="12"/>
</dbReference>
<feature type="compositionally biased region" description="Low complexity" evidence="10">
    <location>
        <begin position="1007"/>
        <end position="1017"/>
    </location>
</feature>
<keyword evidence="8" id="KW-0539">Nucleus</keyword>
<dbReference type="Pfam" id="PF24782">
    <property type="entry name" value="WD40_MABP1-WDR62_2nd"/>
    <property type="match status" value="1"/>
</dbReference>
<keyword evidence="6" id="KW-0677">Repeat</keyword>
<keyword evidence="5 9" id="KW-0853">WD repeat</keyword>
<evidence type="ECO:0000256" key="9">
    <source>
        <dbReference type="PROSITE-ProRule" id="PRU00221"/>
    </source>
</evidence>
<accession>A0AAD8FPP9</accession>
<feature type="region of interest" description="Disordered" evidence="10">
    <location>
        <begin position="1130"/>
        <end position="1191"/>
    </location>
</feature>
<dbReference type="PANTHER" id="PTHR44813">
    <property type="entry name" value="MITOGEN-ACTIVATED PROTEIN KINASE-BINDING PROTEIN 1"/>
    <property type="match status" value="1"/>
</dbReference>
<dbReference type="GO" id="GO:0005634">
    <property type="term" value="C:nucleus"/>
    <property type="evidence" value="ECO:0007669"/>
    <property type="project" value="UniProtKB-SubCell"/>
</dbReference>
<name>A0AAD8FPP9_ACIOX</name>
<organism evidence="14 15">
    <name type="scientific">Acipenser oxyrinchus oxyrinchus</name>
    <dbReference type="NCBI Taxonomy" id="40147"/>
    <lineage>
        <taxon>Eukaryota</taxon>
        <taxon>Metazoa</taxon>
        <taxon>Chordata</taxon>
        <taxon>Craniata</taxon>
        <taxon>Vertebrata</taxon>
        <taxon>Euteleostomi</taxon>
        <taxon>Actinopterygii</taxon>
        <taxon>Chondrostei</taxon>
        <taxon>Acipenseriformes</taxon>
        <taxon>Acipenseridae</taxon>
        <taxon>Acipenser</taxon>
    </lineage>
</organism>
<feature type="region of interest" description="Disordered" evidence="10">
    <location>
        <begin position="782"/>
        <end position="819"/>
    </location>
</feature>
<dbReference type="GO" id="GO:0043124">
    <property type="term" value="P:negative regulation of canonical NF-kappaB signal transduction"/>
    <property type="evidence" value="ECO:0007669"/>
    <property type="project" value="TreeGrafter"/>
</dbReference>
<dbReference type="FunFam" id="2.130.10.10:FF:000046">
    <property type="entry name" value="WD repeat-containing protein 62 isoform 1"/>
    <property type="match status" value="1"/>
</dbReference>
<evidence type="ECO:0000259" key="13">
    <source>
        <dbReference type="Pfam" id="PF24795"/>
    </source>
</evidence>
<dbReference type="PANTHER" id="PTHR44813:SF1">
    <property type="entry name" value="MITOGEN-ACTIVATED PROTEIN KINASE-BINDING PROTEIN 1"/>
    <property type="match status" value="1"/>
</dbReference>
<dbReference type="Gene3D" id="2.130.10.10">
    <property type="entry name" value="YVTN repeat-like/Quinoprotein amine dehydrogenase"/>
    <property type="match status" value="4"/>
</dbReference>
<dbReference type="SUPFAM" id="SSF50998">
    <property type="entry name" value="Quinoprotein alcohol dehydrogenase-like"/>
    <property type="match status" value="2"/>
</dbReference>
<sequence>MAEGVFGGFNNSLLNGNNNLNNNNTSTRGKKLLNPPQALNLRRKTRQQQLGRNIHSRVTLERVLGVTALSGSGLACDSTTGLVAYPAGCVVVLLNPKKNKQSHILNASRKTFTALAFSQDGKYLVTGESGHMPAVRVWDVEEKTQVAEVQCHKYGVSCVAFSANSSYIVSVGYQHDMTVNVWQWKKGTVIASNKVSSKVTAVCFSEDSSYFVTVGNRHAKFWYLEASKERRINSTVPLIGRSGILGEQRNKMFCGVACGKGRMASSTFCITSSGLLCQFNEKRLLDTWIDLKAPVSNCIVASEDFVFCGCADGTIRVFNPQDLHYITSLPKPHHLGVDVAKGTEPGHLFDQNPDAVYPDALALAFDPSMRWLSCVYSDHSLYVWDVRDLRKVGKVNSALYHSGCVWSVETYPELEERSRACLPAGSFLTCSSDNTIRLWNTDGSSAVTGIGVTGFHKNFYSHDLLKVVYVGNNIQHLQDTAEKADCTDLKAGIRVLAVSPDGQHLASGDRSGNLRIYDLQFLDELMNVEAHDSEVLCLEYSKPETGMSLLATASRDRLIHVLNVDKQYGLEQTLDDHSASITAVKFTGDGSNVRMISCGADKSIYFRTAEKSAGGINFSRTHHVVGKTTLYDMDIDATRKYAAIGCQDRNIRIYDIDSGKQSKCFKGSQSEDGTLLKVQMDRSGMFLATSSSDKNISIFDFYTGECVATVFGHSEIVTAMRFSNDCRHLITVSGDSCVFIWRLGSQMTSCMRKRLAEIKQVCGQQRALQQHAQIRRETYITVPHGGATDEEEEEQGDGREEDLEEEVSLQTPVKDSSNQDLMDPIFLQTNGRLPLWAKRMVENPEDDGRERRHSNQYQPQGRWAERANQEQIKTLLDTRYLQMCLTPSPQRKGFEAQSLDSLLGQEEDDDEMMMMEEEFVQEHQLSQPLARPRFLQLTDPEEIFGQDLDSPETSEDILYPANSTVASLAGDGDFDVKELCRGPSHKARRWGREGSQENSPDSAYCVGSAGSQASSQEQQRDDADSLSQLSSAGSSGVEEEEEEPCLSRDTPVMLTPDQEEMLWHRFDTLADDLTNEKFDTNLKDLKPSSDDIFLNPRLSISARFLSRCQNKLRRLGAALPPKILLSALKVPEEEPSSKPHSDPKRQGEAILKTASDESSSESAAKKELKPRVRRRSSSFNCKQQKLNPKRMTIAFTQRDDPQLGALLSAQDSNSSPRRRSLPSHIKEVPVAKPGRQSYMGTTASSRAKTATMSRSVSMGENLNSKSAEEQHGSEFYPNGRAASTVDLSTNQQEALLSREQAFKENLDPGTVSGNHQARAGLHLDLSSSSNRILMPPPPVHKPSLSLVTPTEMRSLGTEGKSYISDILESIVPAPPSPVKKLTPCPPSDPEPQQALPGGEEPPASTTQVSGSSAALQRPRTPCQEERKEAADPDSPDVPMSIQICKQVVNELQNTLKRALCLYSKVLTCNESPEQQVQMKAILADAFSSVQRDIDSVESGKSGHSAPRRPEATPSPTRQLKDERTMALLERYSEMLLQITEKKLDCNC</sequence>
<dbReference type="GO" id="GO:0000922">
    <property type="term" value="C:spindle pole"/>
    <property type="evidence" value="ECO:0007669"/>
    <property type="project" value="UniProtKB-SubCell"/>
</dbReference>
<dbReference type="Pfam" id="PF24795">
    <property type="entry name" value="WDR62-MABP1_CC"/>
    <property type="match status" value="1"/>
</dbReference>
<dbReference type="InterPro" id="IPR011047">
    <property type="entry name" value="Quinoprotein_ADH-like_sf"/>
</dbReference>
<evidence type="ECO:0000256" key="6">
    <source>
        <dbReference type="ARBA" id="ARBA00022737"/>
    </source>
</evidence>
<proteinExistence type="predicted"/>
<dbReference type="Proteomes" id="UP001230051">
    <property type="component" value="Unassembled WGS sequence"/>
</dbReference>
<evidence type="ECO:0000256" key="4">
    <source>
        <dbReference type="ARBA" id="ARBA00022553"/>
    </source>
</evidence>
<evidence type="ECO:0000259" key="12">
    <source>
        <dbReference type="Pfam" id="PF24782"/>
    </source>
</evidence>
<dbReference type="Pfam" id="PF24780">
    <property type="entry name" value="WD40_MABP1-WDR62_1st"/>
    <property type="match status" value="1"/>
</dbReference>
<protein>
    <submittedName>
        <fullName evidence="14">WD repeat-containing protein 62-like isoform X1</fullName>
    </submittedName>
</protein>
<comment type="caution">
    <text evidence="14">The sequence shown here is derived from an EMBL/GenBank/DDBJ whole genome shotgun (WGS) entry which is preliminary data.</text>
</comment>
<dbReference type="EMBL" id="JAGXEW010000056">
    <property type="protein sequence ID" value="KAK1150783.1"/>
    <property type="molecule type" value="Genomic_DNA"/>
</dbReference>
<feature type="domain" description="MABP1/WRD62 coiled-coil" evidence="13">
    <location>
        <begin position="1435"/>
        <end position="1542"/>
    </location>
</feature>
<evidence type="ECO:0000313" key="14">
    <source>
        <dbReference type="EMBL" id="KAK1150783.1"/>
    </source>
</evidence>
<feature type="compositionally biased region" description="Acidic residues" evidence="10">
    <location>
        <begin position="788"/>
        <end position="807"/>
    </location>
</feature>
<evidence type="ECO:0000256" key="2">
    <source>
        <dbReference type="ARBA" id="ARBA00004647"/>
    </source>
</evidence>
<keyword evidence="15" id="KW-1185">Reference proteome</keyword>
<evidence type="ECO:0000256" key="3">
    <source>
        <dbReference type="ARBA" id="ARBA00022490"/>
    </source>
</evidence>
<feature type="region of interest" description="Disordered" evidence="10">
    <location>
        <begin position="1207"/>
        <end position="1282"/>
    </location>
</feature>
<feature type="repeat" description="WD" evidence="9">
    <location>
        <begin position="710"/>
        <end position="743"/>
    </location>
</feature>
<dbReference type="GO" id="GO:0046330">
    <property type="term" value="P:positive regulation of JNK cascade"/>
    <property type="evidence" value="ECO:0007669"/>
    <property type="project" value="TreeGrafter"/>
</dbReference>
<feature type="region of interest" description="Disordered" evidence="10">
    <location>
        <begin position="1493"/>
        <end position="1518"/>
    </location>
</feature>
<feature type="compositionally biased region" description="Basic and acidic residues" evidence="10">
    <location>
        <begin position="1130"/>
        <end position="1147"/>
    </location>
</feature>
<feature type="region of interest" description="Disordered" evidence="10">
    <location>
        <begin position="1374"/>
        <end position="1438"/>
    </location>
</feature>
<feature type="compositionally biased region" description="Polar residues" evidence="10">
    <location>
        <begin position="1238"/>
        <end position="1265"/>
    </location>
</feature>
<feature type="compositionally biased region" description="Polar residues" evidence="10">
    <location>
        <begin position="808"/>
        <end position="819"/>
    </location>
</feature>
<evidence type="ECO:0000256" key="7">
    <source>
        <dbReference type="ARBA" id="ARBA00023212"/>
    </source>
</evidence>
<evidence type="ECO:0000256" key="8">
    <source>
        <dbReference type="ARBA" id="ARBA00023242"/>
    </source>
</evidence>
<evidence type="ECO:0000256" key="10">
    <source>
        <dbReference type="SAM" id="MobiDB-lite"/>
    </source>
</evidence>
<keyword evidence="7" id="KW-0206">Cytoskeleton</keyword>
<feature type="region of interest" description="Disordered" evidence="10">
    <location>
        <begin position="985"/>
        <end position="1051"/>
    </location>
</feature>
<feature type="domain" description="MABP1/WDR62 second WD40" evidence="12">
    <location>
        <begin position="405"/>
        <end position="743"/>
    </location>
</feature>
<comment type="subcellular location">
    <subcellularLocation>
        <location evidence="2">Cytoplasm</location>
        <location evidence="2">Cytoskeleton</location>
        <location evidence="2">Spindle pole</location>
    </subcellularLocation>
    <subcellularLocation>
        <location evidence="1">Nucleus</location>
    </subcellularLocation>
</comment>
<gene>
    <name evidence="14" type="primary">Wdr62</name>
    <name evidence="14" type="ORF">AOXY_G33531</name>
</gene>
<feature type="compositionally biased region" description="Low complexity" evidence="10">
    <location>
        <begin position="1152"/>
        <end position="1162"/>
    </location>
</feature>
<keyword evidence="3" id="KW-0963">Cytoplasm</keyword>
<dbReference type="InterPro" id="IPR055292">
    <property type="entry name" value="MABP1"/>
</dbReference>
<dbReference type="PROSITE" id="PS50082">
    <property type="entry name" value="WD_REPEATS_2"/>
    <property type="match status" value="1"/>
</dbReference>
<dbReference type="InterPro" id="IPR056162">
    <property type="entry name" value="WD40_MABP1-WDR62_2nd"/>
</dbReference>
<feature type="compositionally biased region" description="Polar residues" evidence="10">
    <location>
        <begin position="1177"/>
        <end position="1186"/>
    </location>
</feature>
<keyword evidence="4" id="KW-0597">Phosphoprotein</keyword>
<feature type="region of interest" description="Disordered" evidence="10">
    <location>
        <begin position="842"/>
        <end position="865"/>
    </location>
</feature>
<dbReference type="InterPro" id="IPR015943">
    <property type="entry name" value="WD40/YVTN_repeat-like_dom_sf"/>
</dbReference>
<dbReference type="InterPro" id="IPR001680">
    <property type="entry name" value="WD40_rpt"/>
</dbReference>
<evidence type="ECO:0000256" key="1">
    <source>
        <dbReference type="ARBA" id="ARBA00004123"/>
    </source>
</evidence>
<dbReference type="InterPro" id="IPR056161">
    <property type="entry name" value="WD40_MABP1-WDR62_1st"/>
</dbReference>
<reference evidence="14" key="1">
    <citation type="submission" date="2022-02" db="EMBL/GenBank/DDBJ databases">
        <title>Atlantic sturgeon de novo genome assembly.</title>
        <authorList>
            <person name="Stock M."/>
            <person name="Klopp C."/>
            <person name="Guiguen Y."/>
            <person name="Cabau C."/>
            <person name="Parinello H."/>
            <person name="Santidrian Yebra-Pimentel E."/>
            <person name="Kuhl H."/>
            <person name="Dirks R.P."/>
            <person name="Guessner J."/>
            <person name="Wuertz S."/>
            <person name="Du K."/>
            <person name="Schartl M."/>
        </authorList>
    </citation>
    <scope>NUCLEOTIDE SEQUENCE</scope>
    <source>
        <strain evidence="14">STURGEONOMICS-FGT-2020</strain>
        <tissue evidence="14">Whole blood</tissue>
    </source>
</reference>
<dbReference type="GO" id="GO:0005737">
    <property type="term" value="C:cytoplasm"/>
    <property type="evidence" value="ECO:0007669"/>
    <property type="project" value="TreeGrafter"/>
</dbReference>
<dbReference type="InterPro" id="IPR056364">
    <property type="entry name" value="WDR62-MABP1_CC"/>
</dbReference>
<evidence type="ECO:0000313" key="15">
    <source>
        <dbReference type="Proteomes" id="UP001230051"/>
    </source>
</evidence>
<feature type="compositionally biased region" description="Polar residues" evidence="10">
    <location>
        <begin position="1403"/>
        <end position="1414"/>
    </location>
</feature>
<feature type="compositionally biased region" description="Low complexity" evidence="10">
    <location>
        <begin position="1025"/>
        <end position="1036"/>
    </location>
</feature>
<feature type="compositionally biased region" description="Pro residues" evidence="10">
    <location>
        <begin position="1374"/>
        <end position="1389"/>
    </location>
</feature>
<feature type="domain" description="MABP1/WDR62 first WD40" evidence="11">
    <location>
        <begin position="72"/>
        <end position="399"/>
    </location>
</feature>
<evidence type="ECO:0000259" key="11">
    <source>
        <dbReference type="Pfam" id="PF24780"/>
    </source>
</evidence>